<evidence type="ECO:0000256" key="4">
    <source>
        <dbReference type="ARBA" id="ARBA00023163"/>
    </source>
</evidence>
<sequence length="208" mass="24357">MIPRKKRSVIKRKKPEFDGVSVPGFENFHIRELNKSRKRCFPSEGKDKQGAITNPVKKKQKKVFDLETPSDLPVEVRNKIQELGGSELKLVIQKILFSSDLNPNNGRFSIPENQIREDFLTEGERVILDKRQGEKVCGMEVLVLDPRLEEFNLKLKKWNMDKIDVFNLTHKWNEILNENKDRLCLHDLVQLWSFRRSSNQLCFALVKV</sequence>
<evidence type="ECO:0000256" key="3">
    <source>
        <dbReference type="ARBA" id="ARBA00023125"/>
    </source>
</evidence>
<keyword evidence="7" id="KW-1185">Reference proteome</keyword>
<dbReference type="AlphaFoldDB" id="A0AAD7LML9"/>
<accession>A0AAD7LML9</accession>
<dbReference type="Pfam" id="PF03754">
    <property type="entry name" value="At2g31720-like"/>
    <property type="match status" value="1"/>
</dbReference>
<evidence type="ECO:0000256" key="1">
    <source>
        <dbReference type="ARBA" id="ARBA00004123"/>
    </source>
</evidence>
<dbReference type="Proteomes" id="UP001163823">
    <property type="component" value="Chromosome 8"/>
</dbReference>
<dbReference type="PANTHER" id="PTHR31541">
    <property type="entry name" value="B3 DOMAIN PLANT PROTEIN-RELATED"/>
    <property type="match status" value="1"/>
</dbReference>
<reference evidence="6" key="1">
    <citation type="journal article" date="2023" name="Science">
        <title>Elucidation of the pathway for biosynthesis of saponin adjuvants from the soapbark tree.</title>
        <authorList>
            <person name="Reed J."/>
            <person name="Orme A."/>
            <person name="El-Demerdash A."/>
            <person name="Owen C."/>
            <person name="Martin L.B.B."/>
            <person name="Misra R.C."/>
            <person name="Kikuchi S."/>
            <person name="Rejzek M."/>
            <person name="Martin A.C."/>
            <person name="Harkess A."/>
            <person name="Leebens-Mack J."/>
            <person name="Louveau T."/>
            <person name="Stephenson M.J."/>
            <person name="Osbourn A."/>
        </authorList>
    </citation>
    <scope>NUCLEOTIDE SEQUENCE</scope>
    <source>
        <strain evidence="6">S10</strain>
    </source>
</reference>
<evidence type="ECO:0000313" key="6">
    <source>
        <dbReference type="EMBL" id="KAJ7960818.1"/>
    </source>
</evidence>
<dbReference type="GO" id="GO:0005634">
    <property type="term" value="C:nucleus"/>
    <property type="evidence" value="ECO:0007669"/>
    <property type="project" value="UniProtKB-SubCell"/>
</dbReference>
<gene>
    <name evidence="6" type="ORF">O6P43_021210</name>
</gene>
<dbReference type="EMBL" id="JARAOO010000008">
    <property type="protein sequence ID" value="KAJ7960818.1"/>
    <property type="molecule type" value="Genomic_DNA"/>
</dbReference>
<evidence type="ECO:0000256" key="5">
    <source>
        <dbReference type="ARBA" id="ARBA00023242"/>
    </source>
</evidence>
<dbReference type="GO" id="GO:0003677">
    <property type="term" value="F:DNA binding"/>
    <property type="evidence" value="ECO:0007669"/>
    <property type="project" value="UniProtKB-KW"/>
</dbReference>
<dbReference type="PANTHER" id="PTHR31541:SF25">
    <property type="entry name" value="GAMMA-GLIADIN B"/>
    <property type="match status" value="1"/>
</dbReference>
<dbReference type="SUPFAM" id="SSF101936">
    <property type="entry name" value="DNA-binding pseudobarrel domain"/>
    <property type="match status" value="1"/>
</dbReference>
<proteinExistence type="predicted"/>
<keyword evidence="3" id="KW-0238">DNA-binding</keyword>
<keyword evidence="5" id="KW-0539">Nucleus</keyword>
<comment type="caution">
    <text evidence="6">The sequence shown here is derived from an EMBL/GenBank/DDBJ whole genome shotgun (WGS) entry which is preliminary data.</text>
</comment>
<dbReference type="InterPro" id="IPR015300">
    <property type="entry name" value="DNA-bd_pseudobarrel_sf"/>
</dbReference>
<dbReference type="InterPro" id="IPR005508">
    <property type="entry name" value="At2g31720-like"/>
</dbReference>
<keyword evidence="4" id="KW-0804">Transcription</keyword>
<evidence type="ECO:0000313" key="7">
    <source>
        <dbReference type="Proteomes" id="UP001163823"/>
    </source>
</evidence>
<comment type="subcellular location">
    <subcellularLocation>
        <location evidence="1">Nucleus</location>
    </subcellularLocation>
</comment>
<dbReference type="Gene3D" id="2.40.330.10">
    <property type="entry name" value="DNA-binding pseudobarrel domain"/>
    <property type="match status" value="1"/>
</dbReference>
<organism evidence="6 7">
    <name type="scientific">Quillaja saponaria</name>
    <name type="common">Soap bark tree</name>
    <dbReference type="NCBI Taxonomy" id="32244"/>
    <lineage>
        <taxon>Eukaryota</taxon>
        <taxon>Viridiplantae</taxon>
        <taxon>Streptophyta</taxon>
        <taxon>Embryophyta</taxon>
        <taxon>Tracheophyta</taxon>
        <taxon>Spermatophyta</taxon>
        <taxon>Magnoliopsida</taxon>
        <taxon>eudicotyledons</taxon>
        <taxon>Gunneridae</taxon>
        <taxon>Pentapetalae</taxon>
        <taxon>rosids</taxon>
        <taxon>fabids</taxon>
        <taxon>Fabales</taxon>
        <taxon>Quillajaceae</taxon>
        <taxon>Quillaja</taxon>
    </lineage>
</organism>
<evidence type="ECO:0000256" key="2">
    <source>
        <dbReference type="ARBA" id="ARBA00023015"/>
    </source>
</evidence>
<name>A0AAD7LML9_QUISA</name>
<keyword evidence="2" id="KW-0805">Transcription regulation</keyword>
<protein>
    <submittedName>
        <fullName evidence="6">B3 domain-containing protein family</fullName>
    </submittedName>
</protein>
<dbReference type="KEGG" id="qsa:O6P43_021210"/>